<evidence type="ECO:0000313" key="3">
    <source>
        <dbReference type="Proteomes" id="UP000476310"/>
    </source>
</evidence>
<keyword evidence="3" id="KW-1185">Reference proteome</keyword>
<organism evidence="2 3">
    <name type="scientific">Streptomyces rhizosphaericus</name>
    <dbReference type="NCBI Taxonomy" id="114699"/>
    <lineage>
        <taxon>Bacteria</taxon>
        <taxon>Bacillati</taxon>
        <taxon>Actinomycetota</taxon>
        <taxon>Actinomycetes</taxon>
        <taxon>Kitasatosporales</taxon>
        <taxon>Streptomycetaceae</taxon>
        <taxon>Streptomyces</taxon>
        <taxon>Streptomyces violaceusniger group</taxon>
    </lineage>
</organism>
<feature type="region of interest" description="Disordered" evidence="1">
    <location>
        <begin position="1"/>
        <end position="39"/>
    </location>
</feature>
<accession>A0A6G4AWR2</accession>
<reference evidence="2" key="1">
    <citation type="submission" date="2020-02" db="EMBL/GenBank/DDBJ databases">
        <title>A new Streptomyces sp. for controlling soil-borne diseases.</title>
        <authorList>
            <person name="Li X."/>
            <person name="Tian Y."/>
            <person name="Gao K."/>
        </authorList>
    </citation>
    <scope>NUCLEOTIDE SEQUENCE [LARGE SCALE GENOMIC DNA]</scope>
    <source>
        <strain evidence="2">0250</strain>
    </source>
</reference>
<evidence type="ECO:0000313" key="2">
    <source>
        <dbReference type="EMBL" id="NEW77815.1"/>
    </source>
</evidence>
<protein>
    <submittedName>
        <fullName evidence="2">Uncharacterized protein</fullName>
    </submittedName>
</protein>
<dbReference type="Proteomes" id="UP000476310">
    <property type="component" value="Unassembled WGS sequence"/>
</dbReference>
<proteinExistence type="predicted"/>
<gene>
    <name evidence="2" type="ORF">G4H13_47915</name>
</gene>
<comment type="caution">
    <text evidence="2">The sequence shown here is derived from an EMBL/GenBank/DDBJ whole genome shotgun (WGS) entry which is preliminary data.</text>
</comment>
<sequence>MAVAEDAEPLQRLPQQISRTPVVTRQPPHTTQAPQGTRLSKAVVEGTKLLQWRRSRVPASVTAAASSDGLSRIASSTALQNVRPVSSAAT</sequence>
<dbReference type="EMBL" id="JAAIKT010000171">
    <property type="protein sequence ID" value="NEW77815.1"/>
    <property type="molecule type" value="Genomic_DNA"/>
</dbReference>
<name>A0A6G4AWR2_9ACTN</name>
<dbReference type="RefSeq" id="WP_164437421.1">
    <property type="nucleotide sequence ID" value="NZ_JAAIKT010000171.1"/>
</dbReference>
<evidence type="ECO:0000256" key="1">
    <source>
        <dbReference type="SAM" id="MobiDB-lite"/>
    </source>
</evidence>
<dbReference type="AlphaFoldDB" id="A0A6G4AWR2"/>
<feature type="compositionally biased region" description="Polar residues" evidence="1">
    <location>
        <begin position="13"/>
        <end position="38"/>
    </location>
</feature>